<dbReference type="InterPro" id="IPR010003">
    <property type="entry name" value="HARP_dom"/>
</dbReference>
<dbReference type="Pfam" id="PF00176">
    <property type="entry name" value="SNF2-rel_dom"/>
    <property type="match status" value="1"/>
</dbReference>
<comment type="subcellular location">
    <subcellularLocation>
        <location evidence="1">Nucleus</location>
    </subcellularLocation>
</comment>
<dbReference type="WBParaSite" id="maker-uti_cns_0000524-snap-gene-1.10-mRNA-1">
    <property type="protein sequence ID" value="maker-uti_cns_0000524-snap-gene-1.10-mRNA-1"/>
    <property type="gene ID" value="maker-uti_cns_0000524-snap-gene-1.10"/>
</dbReference>
<dbReference type="InterPro" id="IPR027417">
    <property type="entry name" value="P-loop_NTPase"/>
</dbReference>
<accession>A0A1I8G0L4</accession>
<dbReference type="Gene3D" id="3.40.50.300">
    <property type="entry name" value="P-loop containing nucleotide triphosphate hydrolases"/>
    <property type="match status" value="1"/>
</dbReference>
<dbReference type="PROSITE" id="PS51467">
    <property type="entry name" value="HARP"/>
    <property type="match status" value="1"/>
</dbReference>
<dbReference type="AlphaFoldDB" id="A0A1I8G0L4"/>
<keyword evidence="3" id="KW-0539">Nucleus</keyword>
<keyword evidence="5" id="KW-1185">Reference proteome</keyword>
<dbReference type="InterPro" id="IPR014001">
    <property type="entry name" value="Helicase_ATP-bd"/>
</dbReference>
<protein>
    <submittedName>
        <fullName evidence="6">SWI/SNF-related matrix-associated actin-dependent regulator of chromatin subfamily A-like protein 1</fullName>
    </submittedName>
</protein>
<dbReference type="GO" id="GO:0016787">
    <property type="term" value="F:hydrolase activity"/>
    <property type="evidence" value="ECO:0007669"/>
    <property type="project" value="UniProtKB-KW"/>
</dbReference>
<dbReference type="SUPFAM" id="SSF52540">
    <property type="entry name" value="P-loop containing nucleoside triphosphate hydrolases"/>
    <property type="match status" value="2"/>
</dbReference>
<keyword evidence="2" id="KW-0378">Hydrolase</keyword>
<dbReference type="InterPro" id="IPR049730">
    <property type="entry name" value="SNF2/RAD54-like_C"/>
</dbReference>
<dbReference type="PROSITE" id="PS51194">
    <property type="entry name" value="HELICASE_CTER"/>
    <property type="match status" value="1"/>
</dbReference>
<dbReference type="CDD" id="cd18010">
    <property type="entry name" value="DEXHc_HARP_SMARCAL1"/>
    <property type="match status" value="1"/>
</dbReference>
<dbReference type="GO" id="GO:0043596">
    <property type="term" value="C:nuclear replication fork"/>
    <property type="evidence" value="ECO:0007669"/>
    <property type="project" value="TreeGrafter"/>
</dbReference>
<dbReference type="PANTHER" id="PTHR45766:SF6">
    <property type="entry name" value="SWI_SNF-RELATED MATRIX-ASSOCIATED ACTIN-DEPENDENT REGULATOR OF CHROMATIN SUBFAMILY A-LIKE PROTEIN 1"/>
    <property type="match status" value="1"/>
</dbReference>
<evidence type="ECO:0000256" key="1">
    <source>
        <dbReference type="ARBA" id="ARBA00004123"/>
    </source>
</evidence>
<dbReference type="CDD" id="cd18793">
    <property type="entry name" value="SF2_C_SNF"/>
    <property type="match status" value="1"/>
</dbReference>
<organism evidence="5 6">
    <name type="scientific">Macrostomum lignano</name>
    <dbReference type="NCBI Taxonomy" id="282301"/>
    <lineage>
        <taxon>Eukaryota</taxon>
        <taxon>Metazoa</taxon>
        <taxon>Spiralia</taxon>
        <taxon>Lophotrochozoa</taxon>
        <taxon>Platyhelminthes</taxon>
        <taxon>Rhabditophora</taxon>
        <taxon>Macrostomorpha</taxon>
        <taxon>Macrostomida</taxon>
        <taxon>Macrostomidae</taxon>
        <taxon>Macrostomum</taxon>
    </lineage>
</organism>
<dbReference type="STRING" id="282301.A0A1I8G0L4"/>
<proteinExistence type="inferred from homology"/>
<reference evidence="6" key="1">
    <citation type="submission" date="2016-11" db="UniProtKB">
        <authorList>
            <consortium name="WormBaseParasite"/>
        </authorList>
    </citation>
    <scope>IDENTIFICATION</scope>
</reference>
<dbReference type="OrthoDB" id="605656at2759"/>
<dbReference type="GO" id="GO:0005524">
    <property type="term" value="F:ATP binding"/>
    <property type="evidence" value="ECO:0007669"/>
    <property type="project" value="InterPro"/>
</dbReference>
<dbReference type="SMART" id="SM00487">
    <property type="entry name" value="DEXDc"/>
    <property type="match status" value="1"/>
</dbReference>
<evidence type="ECO:0000313" key="6">
    <source>
        <dbReference type="WBParaSite" id="maker-uti_cns_0000524-snap-gene-1.10-mRNA-1"/>
    </source>
</evidence>
<dbReference type="InterPro" id="IPR001650">
    <property type="entry name" value="Helicase_C-like"/>
</dbReference>
<dbReference type="GO" id="GO:0031297">
    <property type="term" value="P:replication fork processing"/>
    <property type="evidence" value="ECO:0007669"/>
    <property type="project" value="TreeGrafter"/>
</dbReference>
<comment type="similarity">
    <text evidence="4">Belongs to the SNF2/RAD54 helicase family. SMARCAL1 subfamily.</text>
</comment>
<sequence>MQPQRGRGQPGNQCQQKQPTPKLEGKVVLLNENQFEVKIGYHMGLLQLFKSVPSRNYDPATRRWSFHARDYDTFMRLLRDADPSLKRELKIEPLPPVIASILARRYRPAQPQHNPPQSSASAAQQSKAQSPAIPDLAQLGSVIGSDLANSLLPFQVRGVQFVISKSGRALIGDDMGLGKTVQAIAVALYYRANDWPALIVAPSSVRYAWRSQVLRWAGQALLEEDILVLDNSKALTSQSCHVPITIVSYDLLSRCADQLASRSYPTIIFDESHFLKNPKTARSKAAVRVTKNARRLLLLSGTPALSRPAELYTQMSMIRPRLFPGGFHEFGQRYCDPKQRAWGTDYSGSSNMPELQLLLEDSLMIRRLKSDVLDQLPAKRRQMVVLDPTSLKRRESLSGLAKNVEQSANENRSAAEKRGLLLEYFHGTARVKVSAVKQYILDLLEASETRKFLVFAHHSEFLDELDSMLADKSVDRIRIDGRTQPEARHAFAEAFQTRANVRVALLSITAAGTGVNLTAASLVVFGELFWNPGILLQAEDRAYRIGQQNSVCVHYLVAQGTADDHLWPLVQRKLAVLGSAGLNRETFRDAETAYLHLSADKQACITDFYQAMVDEDETNKALFESENGVPHQAAADAETEGDHSEQQEPLAKRYKRTEIKKRKEQLQLAHFFGPSAASVASPAASASAAAGSSSSRLNVASNSAKAQQRTQNDDEVDVEALLAGIPDEEWDFDWKA</sequence>
<dbReference type="InterPro" id="IPR038718">
    <property type="entry name" value="SNF2-like_sf"/>
</dbReference>
<dbReference type="PANTHER" id="PTHR45766">
    <property type="entry name" value="DNA ANNEALING HELICASE AND ENDONUCLEASE ZRANB3 FAMILY MEMBER"/>
    <property type="match status" value="1"/>
</dbReference>
<dbReference type="InterPro" id="IPR000330">
    <property type="entry name" value="SNF2_N"/>
</dbReference>
<evidence type="ECO:0000256" key="2">
    <source>
        <dbReference type="ARBA" id="ARBA00022801"/>
    </source>
</evidence>
<dbReference type="GO" id="GO:0006281">
    <property type="term" value="P:DNA repair"/>
    <property type="evidence" value="ECO:0007669"/>
    <property type="project" value="TreeGrafter"/>
</dbReference>
<dbReference type="Pfam" id="PF07443">
    <property type="entry name" value="HARP"/>
    <property type="match status" value="1"/>
</dbReference>
<evidence type="ECO:0000256" key="4">
    <source>
        <dbReference type="PROSITE-ProRule" id="PRU00800"/>
    </source>
</evidence>
<dbReference type="PROSITE" id="PS51192">
    <property type="entry name" value="HELICASE_ATP_BIND_1"/>
    <property type="match status" value="1"/>
</dbReference>
<dbReference type="Gene3D" id="3.40.50.10810">
    <property type="entry name" value="Tandem AAA-ATPase domain"/>
    <property type="match status" value="1"/>
</dbReference>
<dbReference type="Proteomes" id="UP000095280">
    <property type="component" value="Unplaced"/>
</dbReference>
<evidence type="ECO:0000313" key="5">
    <source>
        <dbReference type="Proteomes" id="UP000095280"/>
    </source>
</evidence>
<name>A0A1I8G0L4_9PLAT</name>
<dbReference type="Pfam" id="PF00271">
    <property type="entry name" value="Helicase_C"/>
    <property type="match status" value="1"/>
</dbReference>
<dbReference type="SMART" id="SM00490">
    <property type="entry name" value="HELICc"/>
    <property type="match status" value="1"/>
</dbReference>
<evidence type="ECO:0000256" key="3">
    <source>
        <dbReference type="ARBA" id="ARBA00023242"/>
    </source>
</evidence>